<organism evidence="1 2">
    <name type="scientific">Punica granatum</name>
    <name type="common">Pomegranate</name>
    <dbReference type="NCBI Taxonomy" id="22663"/>
    <lineage>
        <taxon>Eukaryota</taxon>
        <taxon>Viridiplantae</taxon>
        <taxon>Streptophyta</taxon>
        <taxon>Embryophyta</taxon>
        <taxon>Tracheophyta</taxon>
        <taxon>Spermatophyta</taxon>
        <taxon>Magnoliopsida</taxon>
        <taxon>eudicotyledons</taxon>
        <taxon>Gunneridae</taxon>
        <taxon>Pentapetalae</taxon>
        <taxon>rosids</taxon>
        <taxon>malvids</taxon>
        <taxon>Myrtales</taxon>
        <taxon>Lythraceae</taxon>
        <taxon>Punica</taxon>
    </lineage>
</organism>
<reference evidence="1 2" key="1">
    <citation type="submission" date="2017-11" db="EMBL/GenBank/DDBJ databases">
        <title>De-novo sequencing of pomegranate (Punica granatum L.) genome.</title>
        <authorList>
            <person name="Akparov Z."/>
            <person name="Amiraslanov A."/>
            <person name="Hajiyeva S."/>
            <person name="Abbasov M."/>
            <person name="Kaur K."/>
            <person name="Hamwieh A."/>
            <person name="Solovyev V."/>
            <person name="Salamov A."/>
            <person name="Braich B."/>
            <person name="Kosarev P."/>
            <person name="Mahmoud A."/>
            <person name="Hajiyev E."/>
            <person name="Babayeva S."/>
            <person name="Izzatullayeva V."/>
            <person name="Mammadov A."/>
            <person name="Mammadov A."/>
            <person name="Sharifova S."/>
            <person name="Ojaghi J."/>
            <person name="Eynullazada K."/>
            <person name="Bayramov B."/>
            <person name="Abdulazimova A."/>
            <person name="Shahmuradov I."/>
        </authorList>
    </citation>
    <scope>NUCLEOTIDE SEQUENCE [LARGE SCALE GENOMIC DNA]</scope>
    <source>
        <strain evidence="2">cv. AG2017</strain>
        <tissue evidence="1">Leaf</tissue>
    </source>
</reference>
<gene>
    <name evidence="1" type="ORF">CRG98_016468</name>
</gene>
<keyword evidence="2" id="KW-1185">Reference proteome</keyword>
<proteinExistence type="predicted"/>
<protein>
    <submittedName>
        <fullName evidence="1">Uncharacterized protein</fullName>
    </submittedName>
</protein>
<dbReference type="AlphaFoldDB" id="A0A2I0K619"/>
<dbReference type="Proteomes" id="UP000233551">
    <property type="component" value="Unassembled WGS sequence"/>
</dbReference>
<comment type="caution">
    <text evidence="1">The sequence shown here is derived from an EMBL/GenBank/DDBJ whole genome shotgun (WGS) entry which is preliminary data.</text>
</comment>
<evidence type="ECO:0000313" key="2">
    <source>
        <dbReference type="Proteomes" id="UP000233551"/>
    </source>
</evidence>
<evidence type="ECO:0000313" key="1">
    <source>
        <dbReference type="EMBL" id="PKI63136.1"/>
    </source>
</evidence>
<dbReference type="EMBL" id="PGOL01000901">
    <property type="protein sequence ID" value="PKI63136.1"/>
    <property type="molecule type" value="Genomic_DNA"/>
</dbReference>
<accession>A0A2I0K619</accession>
<name>A0A2I0K619_PUNGR</name>
<sequence>MAAWAELSASGATAGAARRIEMVWGRCEDTESWNTSVLPKWLRRGTPTISGHPVIMGLLGFQRVTHKNRAGVNSCKKCLHSEKLRSGGGKTGTRRAISERSSVISWWTSWAGMPRRVESWFLIMANGLGTKMPLDKSRIFLDRGDSVAVLRKIQSTGTSKSFTKSLMMP</sequence>